<dbReference type="EMBL" id="DSAY01000064">
    <property type="protein sequence ID" value="HDP14804.1"/>
    <property type="molecule type" value="Genomic_DNA"/>
</dbReference>
<feature type="transmembrane region" description="Helical" evidence="7">
    <location>
        <begin position="84"/>
        <end position="105"/>
    </location>
</feature>
<keyword evidence="3" id="KW-1003">Cell membrane</keyword>
<evidence type="ECO:0000256" key="4">
    <source>
        <dbReference type="ARBA" id="ARBA00022692"/>
    </source>
</evidence>
<dbReference type="GO" id="GO:0005886">
    <property type="term" value="C:plasma membrane"/>
    <property type="evidence" value="ECO:0007669"/>
    <property type="project" value="UniProtKB-SubCell"/>
</dbReference>
<dbReference type="PANTHER" id="PTHR34856">
    <property type="entry name" value="PROTEIN NRFD"/>
    <property type="match status" value="1"/>
</dbReference>
<evidence type="ECO:0000256" key="7">
    <source>
        <dbReference type="SAM" id="Phobius"/>
    </source>
</evidence>
<evidence type="ECO:0000256" key="2">
    <source>
        <dbReference type="ARBA" id="ARBA00008929"/>
    </source>
</evidence>
<evidence type="ECO:0000256" key="5">
    <source>
        <dbReference type="ARBA" id="ARBA00022989"/>
    </source>
</evidence>
<evidence type="ECO:0000256" key="3">
    <source>
        <dbReference type="ARBA" id="ARBA00022475"/>
    </source>
</evidence>
<gene>
    <name evidence="8" type="ORF">ENN26_03365</name>
</gene>
<comment type="caution">
    <text evidence="8">The sequence shown here is derived from an EMBL/GenBank/DDBJ whole genome shotgun (WGS) entry which is preliminary data.</text>
</comment>
<comment type="subcellular location">
    <subcellularLocation>
        <location evidence="1">Cell membrane</location>
        <topology evidence="1">Multi-pass membrane protein</topology>
    </subcellularLocation>
</comment>
<keyword evidence="4 7" id="KW-0812">Transmembrane</keyword>
<keyword evidence="6 7" id="KW-0472">Membrane</keyword>
<dbReference type="InterPro" id="IPR052049">
    <property type="entry name" value="Electron_transfer_protein"/>
</dbReference>
<evidence type="ECO:0000313" key="8">
    <source>
        <dbReference type="EMBL" id="HDP14804.1"/>
    </source>
</evidence>
<name>A0A7C1G9L9_9CREN</name>
<organism evidence="8">
    <name type="scientific">Thermofilum adornatum</name>
    <dbReference type="NCBI Taxonomy" id="1365176"/>
    <lineage>
        <taxon>Archaea</taxon>
        <taxon>Thermoproteota</taxon>
        <taxon>Thermoprotei</taxon>
        <taxon>Thermofilales</taxon>
        <taxon>Thermofilaceae</taxon>
        <taxon>Thermofilum</taxon>
    </lineage>
</organism>
<comment type="similarity">
    <text evidence="2">Belongs to the NrfD family.</text>
</comment>
<dbReference type="PANTHER" id="PTHR34856:SF2">
    <property type="entry name" value="PROTEIN NRFD"/>
    <property type="match status" value="1"/>
</dbReference>
<evidence type="ECO:0000256" key="1">
    <source>
        <dbReference type="ARBA" id="ARBA00004651"/>
    </source>
</evidence>
<keyword evidence="5 7" id="KW-1133">Transmembrane helix</keyword>
<proteinExistence type="inferred from homology"/>
<dbReference type="InterPro" id="IPR005614">
    <property type="entry name" value="NrfD-like"/>
</dbReference>
<feature type="transmembrane region" description="Helical" evidence="7">
    <location>
        <begin position="254"/>
        <end position="276"/>
    </location>
</feature>
<sequence length="281" mass="31132">MIEPQHAWDIKIVLDLTLGGMGVATFIIAFLYYLKGEKEFNIKAALAGMVSLLLGLLVLITHLGKPEAAFYTMLTPNLGSVMTWGVFFNVFALLFGGLFALPGLIKLPYAANEKIMKILGTLGTIFSFLVMTYTGTLLARSSIHLWRSPATPLLFLLVALSSGVGLYALVAYILKKDVPGELVNFSMITTLLAFVTMTLYFALANISTEAFRFSVELMLTDYMWATLLLYLLGFIGPFAVYFYNKKKPSKTNLLILAVLLILQSFLARYLLVYAGAMELPW</sequence>
<protein>
    <recommendedName>
        <fullName evidence="9">Molybdopterin oxidoreductase</fullName>
    </recommendedName>
</protein>
<feature type="transmembrane region" description="Helical" evidence="7">
    <location>
        <begin position="12"/>
        <end position="34"/>
    </location>
</feature>
<dbReference type="AlphaFoldDB" id="A0A7C1G9L9"/>
<evidence type="ECO:0000256" key="6">
    <source>
        <dbReference type="ARBA" id="ARBA00023136"/>
    </source>
</evidence>
<feature type="transmembrane region" description="Helical" evidence="7">
    <location>
        <begin position="182"/>
        <end position="202"/>
    </location>
</feature>
<evidence type="ECO:0008006" key="9">
    <source>
        <dbReference type="Google" id="ProtNLM"/>
    </source>
</evidence>
<feature type="transmembrane region" description="Helical" evidence="7">
    <location>
        <begin position="46"/>
        <end position="64"/>
    </location>
</feature>
<reference evidence="8" key="1">
    <citation type="journal article" date="2020" name="mSystems">
        <title>Genome- and Community-Level Interaction Insights into Carbon Utilization and Element Cycling Functions of Hydrothermarchaeota in Hydrothermal Sediment.</title>
        <authorList>
            <person name="Zhou Z."/>
            <person name="Liu Y."/>
            <person name="Xu W."/>
            <person name="Pan J."/>
            <person name="Luo Z.H."/>
            <person name="Li M."/>
        </authorList>
    </citation>
    <scope>NUCLEOTIDE SEQUENCE [LARGE SCALE GENOMIC DNA]</scope>
    <source>
        <strain evidence="8">SpSt-116</strain>
    </source>
</reference>
<feature type="transmembrane region" description="Helical" evidence="7">
    <location>
        <begin position="117"/>
        <end position="138"/>
    </location>
</feature>
<dbReference type="Pfam" id="PF03916">
    <property type="entry name" value="NrfD"/>
    <property type="match status" value="1"/>
</dbReference>
<feature type="transmembrane region" description="Helical" evidence="7">
    <location>
        <begin position="150"/>
        <end position="170"/>
    </location>
</feature>
<accession>A0A7C1G9L9</accession>
<feature type="transmembrane region" description="Helical" evidence="7">
    <location>
        <begin position="222"/>
        <end position="242"/>
    </location>
</feature>
<dbReference type="Gene3D" id="1.20.1630.10">
    <property type="entry name" value="Formate dehydrogenase/DMSO reductase domain"/>
    <property type="match status" value="1"/>
</dbReference>